<gene>
    <name evidence="1" type="ORF">NPIL_283791</name>
</gene>
<reference evidence="1" key="1">
    <citation type="submission" date="2020-08" db="EMBL/GenBank/DDBJ databases">
        <title>Multicomponent nature underlies the extraordinary mechanical properties of spider dragline silk.</title>
        <authorList>
            <person name="Kono N."/>
            <person name="Nakamura H."/>
            <person name="Mori M."/>
            <person name="Yoshida Y."/>
            <person name="Ohtoshi R."/>
            <person name="Malay A.D."/>
            <person name="Moran D.A.P."/>
            <person name="Tomita M."/>
            <person name="Numata K."/>
            <person name="Arakawa K."/>
        </authorList>
    </citation>
    <scope>NUCLEOTIDE SEQUENCE</scope>
</reference>
<proteinExistence type="predicted"/>
<dbReference type="AlphaFoldDB" id="A0A8X6TGV6"/>
<protein>
    <submittedName>
        <fullName evidence="1">Uncharacterized protein</fullName>
    </submittedName>
</protein>
<sequence length="146" mass="16854">MATLSQNFPVNRAQNFLEITSQIFHKNISMNSASYFNPGNCTCPHKNRYINADAQYLLFWSLILPWQRLHPLIRHWKENSRLSFWQIFSRPPSNELYRINAFIFCLLLQKVFPILNLSDSTSAVKCVLSSAVECVLSSAVKRVLSS</sequence>
<evidence type="ECO:0000313" key="1">
    <source>
        <dbReference type="EMBL" id="GFT09561.1"/>
    </source>
</evidence>
<accession>A0A8X6TGV6</accession>
<organism evidence="1 2">
    <name type="scientific">Nephila pilipes</name>
    <name type="common">Giant wood spider</name>
    <name type="synonym">Nephila maculata</name>
    <dbReference type="NCBI Taxonomy" id="299642"/>
    <lineage>
        <taxon>Eukaryota</taxon>
        <taxon>Metazoa</taxon>
        <taxon>Ecdysozoa</taxon>
        <taxon>Arthropoda</taxon>
        <taxon>Chelicerata</taxon>
        <taxon>Arachnida</taxon>
        <taxon>Araneae</taxon>
        <taxon>Araneomorphae</taxon>
        <taxon>Entelegynae</taxon>
        <taxon>Araneoidea</taxon>
        <taxon>Nephilidae</taxon>
        <taxon>Nephila</taxon>
    </lineage>
</organism>
<keyword evidence="2" id="KW-1185">Reference proteome</keyword>
<dbReference type="Proteomes" id="UP000887013">
    <property type="component" value="Unassembled WGS sequence"/>
</dbReference>
<comment type="caution">
    <text evidence="1">The sequence shown here is derived from an EMBL/GenBank/DDBJ whole genome shotgun (WGS) entry which is preliminary data.</text>
</comment>
<evidence type="ECO:0000313" key="2">
    <source>
        <dbReference type="Proteomes" id="UP000887013"/>
    </source>
</evidence>
<dbReference type="EMBL" id="BMAW01103521">
    <property type="protein sequence ID" value="GFT09561.1"/>
    <property type="molecule type" value="Genomic_DNA"/>
</dbReference>
<name>A0A8X6TGV6_NEPPI</name>